<dbReference type="EMBL" id="JAMYRI010000009">
    <property type="protein sequence ID" value="MER9285766.1"/>
    <property type="molecule type" value="Genomic_DNA"/>
</dbReference>
<organism evidence="1 2">
    <name type="scientific">Mesorhizobium australicum</name>
    <dbReference type="NCBI Taxonomy" id="536018"/>
    <lineage>
        <taxon>Bacteria</taxon>
        <taxon>Pseudomonadati</taxon>
        <taxon>Pseudomonadota</taxon>
        <taxon>Alphaproteobacteria</taxon>
        <taxon>Hyphomicrobiales</taxon>
        <taxon>Phyllobacteriaceae</taxon>
        <taxon>Mesorhizobium</taxon>
    </lineage>
</organism>
<accession>A0ACC6T193</accession>
<keyword evidence="2" id="KW-1185">Reference proteome</keyword>
<name>A0ACC6T193_9HYPH</name>
<proteinExistence type="predicted"/>
<reference evidence="1 2" key="1">
    <citation type="journal article" date="2024" name="Proc. Natl. Acad. Sci. U.S.A.">
        <title>The evolutionary genomics of adaptation to stress in wild rhizobium bacteria.</title>
        <authorList>
            <person name="Kehlet-Delgado H."/>
            <person name="Montoya A.P."/>
            <person name="Jensen K.T."/>
            <person name="Wendlandt C.E."/>
            <person name="Dexheimer C."/>
            <person name="Roberts M."/>
            <person name="Torres Martinez L."/>
            <person name="Friesen M.L."/>
            <person name="Griffitts J.S."/>
            <person name="Porter S.S."/>
        </authorList>
    </citation>
    <scope>NUCLEOTIDE SEQUENCE [LARGE SCALE GENOMIC DNA]</scope>
    <source>
        <strain evidence="1 2">M0468</strain>
    </source>
</reference>
<gene>
    <name evidence="1" type="ORF">NKI81_17655</name>
</gene>
<sequence length="130" mass="14174">MPNLLNRLCIAEHHVEATASLLGCLIEEVDVLGSAGSVDLRNENEEKQRIALSAPSVFGFVTLPKVVAIIHSKTASNVRSISGSYEQIGEHILAGRADLGISRLPLPRLFEWVSEQMISTDSALNRLITR</sequence>
<protein>
    <submittedName>
        <fullName evidence="1">Uncharacterized protein</fullName>
    </submittedName>
</protein>
<evidence type="ECO:0000313" key="2">
    <source>
        <dbReference type="Proteomes" id="UP001480082"/>
    </source>
</evidence>
<dbReference type="Proteomes" id="UP001480082">
    <property type="component" value="Unassembled WGS sequence"/>
</dbReference>
<comment type="caution">
    <text evidence="1">The sequence shown here is derived from an EMBL/GenBank/DDBJ whole genome shotgun (WGS) entry which is preliminary data.</text>
</comment>
<evidence type="ECO:0000313" key="1">
    <source>
        <dbReference type="EMBL" id="MER9285766.1"/>
    </source>
</evidence>